<name>A0AAD9H5Z2_9PEZI</name>
<feature type="transmembrane region" description="Helical" evidence="1">
    <location>
        <begin position="18"/>
        <end position="42"/>
    </location>
</feature>
<feature type="transmembrane region" description="Helical" evidence="1">
    <location>
        <begin position="130"/>
        <end position="155"/>
    </location>
</feature>
<accession>A0AAD9H5Z2</accession>
<dbReference type="Proteomes" id="UP001232148">
    <property type="component" value="Unassembled WGS sequence"/>
</dbReference>
<gene>
    <name evidence="2" type="ORF">LX32DRAFT_195843</name>
</gene>
<keyword evidence="3" id="KW-1185">Reference proteome</keyword>
<keyword evidence="1" id="KW-0472">Membrane</keyword>
<reference evidence="2" key="1">
    <citation type="submission" date="2021-06" db="EMBL/GenBank/DDBJ databases">
        <title>Comparative genomics, transcriptomics and evolutionary studies reveal genomic signatures of adaptation to plant cell wall in hemibiotrophic fungi.</title>
        <authorList>
            <consortium name="DOE Joint Genome Institute"/>
            <person name="Baroncelli R."/>
            <person name="Diaz J.F."/>
            <person name="Benocci T."/>
            <person name="Peng M."/>
            <person name="Battaglia E."/>
            <person name="Haridas S."/>
            <person name="Andreopoulos W."/>
            <person name="Labutti K."/>
            <person name="Pangilinan J."/>
            <person name="Floch G.L."/>
            <person name="Makela M.R."/>
            <person name="Henrissat B."/>
            <person name="Grigoriev I.V."/>
            <person name="Crouch J.A."/>
            <person name="De Vries R.P."/>
            <person name="Sukno S.A."/>
            <person name="Thon M.R."/>
        </authorList>
    </citation>
    <scope>NUCLEOTIDE SEQUENCE</scope>
    <source>
        <strain evidence="2">MAFF235873</strain>
    </source>
</reference>
<dbReference type="EMBL" id="MU843046">
    <property type="protein sequence ID" value="KAK2022382.1"/>
    <property type="molecule type" value="Genomic_DNA"/>
</dbReference>
<proteinExistence type="predicted"/>
<dbReference type="AlphaFoldDB" id="A0AAD9H5Z2"/>
<sequence>MTFSFFLVVFYENGLRRLLDGGCCCGLAWMGLFFVVASFSFVRRWGKPVPCLGYHRAHQRHHSAKLLPLYIIVLMSPPIITPSPTTKIFTIRLSVHLEGVVFLPLAEDTQQHDLERIGRHNSSRELHRFFFSHFTLATFIFAWLTVVFEVTVAMFI</sequence>
<evidence type="ECO:0000313" key="2">
    <source>
        <dbReference type="EMBL" id="KAK2022382.1"/>
    </source>
</evidence>
<protein>
    <submittedName>
        <fullName evidence="2">Uncharacterized protein</fullName>
    </submittedName>
</protein>
<evidence type="ECO:0000256" key="1">
    <source>
        <dbReference type="SAM" id="Phobius"/>
    </source>
</evidence>
<organism evidence="2 3">
    <name type="scientific">Colletotrichum zoysiae</name>
    <dbReference type="NCBI Taxonomy" id="1216348"/>
    <lineage>
        <taxon>Eukaryota</taxon>
        <taxon>Fungi</taxon>
        <taxon>Dikarya</taxon>
        <taxon>Ascomycota</taxon>
        <taxon>Pezizomycotina</taxon>
        <taxon>Sordariomycetes</taxon>
        <taxon>Hypocreomycetidae</taxon>
        <taxon>Glomerellales</taxon>
        <taxon>Glomerellaceae</taxon>
        <taxon>Colletotrichum</taxon>
        <taxon>Colletotrichum graminicola species complex</taxon>
    </lineage>
</organism>
<keyword evidence="1" id="KW-0812">Transmembrane</keyword>
<comment type="caution">
    <text evidence="2">The sequence shown here is derived from an EMBL/GenBank/DDBJ whole genome shotgun (WGS) entry which is preliminary data.</text>
</comment>
<evidence type="ECO:0000313" key="3">
    <source>
        <dbReference type="Proteomes" id="UP001232148"/>
    </source>
</evidence>
<keyword evidence="1" id="KW-1133">Transmembrane helix</keyword>